<dbReference type="InterPro" id="IPR051954">
    <property type="entry name" value="tRNA_methyltransferase_THADA"/>
</dbReference>
<feature type="domain" description="tRNA (32-2'-O)-methyltransferase regulator THADA-like TPR repeats region" evidence="6">
    <location>
        <begin position="524"/>
        <end position="795"/>
    </location>
</feature>
<feature type="domain" description="DUF2428" evidence="5">
    <location>
        <begin position="940"/>
        <end position="1139"/>
    </location>
</feature>
<dbReference type="Pfam" id="PF25150">
    <property type="entry name" value="TPR_Trm732"/>
    <property type="match status" value="1"/>
</dbReference>
<dbReference type="PANTHER" id="PTHR14387">
    <property type="entry name" value="THADA/DEATH RECEPTOR INTERACTING PROTEIN"/>
    <property type="match status" value="1"/>
</dbReference>
<dbReference type="GO" id="GO:0005829">
    <property type="term" value="C:cytosol"/>
    <property type="evidence" value="ECO:0007669"/>
    <property type="project" value="TreeGrafter"/>
</dbReference>
<evidence type="ECO:0000256" key="1">
    <source>
        <dbReference type="ARBA" id="ARBA00010409"/>
    </source>
</evidence>
<dbReference type="Pfam" id="PF25151">
    <property type="entry name" value="TPR_Trm732_C"/>
    <property type="match status" value="1"/>
</dbReference>
<comment type="similarity">
    <text evidence="1">Belongs to the THADA family.</text>
</comment>
<feature type="non-terminal residue" evidence="8">
    <location>
        <position position="1928"/>
    </location>
</feature>
<comment type="caution">
    <text evidence="8">The sequence shown here is derived from an EMBL/GenBank/DDBJ whole genome shotgun (WGS) entry which is preliminary data.</text>
</comment>
<dbReference type="InterPro" id="IPR056842">
    <property type="entry name" value="THADA-like_TPR_C"/>
</dbReference>
<dbReference type="SUPFAM" id="SSF48371">
    <property type="entry name" value="ARM repeat"/>
    <property type="match status" value="3"/>
</dbReference>
<feature type="non-terminal residue" evidence="8">
    <location>
        <position position="1"/>
    </location>
</feature>
<dbReference type="InterPro" id="IPR019442">
    <property type="entry name" value="THADA/TRM732_DUF2428"/>
</dbReference>
<dbReference type="InterPro" id="IPR016024">
    <property type="entry name" value="ARM-type_fold"/>
</dbReference>
<evidence type="ECO:0000256" key="4">
    <source>
        <dbReference type="ARBA" id="ARBA00035698"/>
    </source>
</evidence>
<reference evidence="8" key="1">
    <citation type="journal article" date="2019" name="Gigascience">
        <title>High-coverage genomes to elucidate the evolution of penguins.</title>
        <authorList>
            <person name="Pan H."/>
            <person name="Cole T.L."/>
            <person name="Bi X."/>
            <person name="Fang M."/>
            <person name="Zhou C."/>
            <person name="Yang Z."/>
            <person name="Ksepka D.T."/>
            <person name="Hart T."/>
            <person name="Bouzat J.L."/>
            <person name="Argilla L.S."/>
            <person name="Bertelsen M.F."/>
            <person name="Boersma P.D."/>
            <person name="Bost C.A."/>
            <person name="Cherel Y."/>
            <person name="Dann P."/>
            <person name="Fiddaman S.R."/>
            <person name="Howard P."/>
            <person name="Labuschagne K."/>
            <person name="Mattern T."/>
            <person name="Miller G."/>
            <person name="Parker P."/>
            <person name="Phillips R.A."/>
            <person name="Quillfeldt P."/>
            <person name="Ryan P.G."/>
            <person name="Taylor H."/>
            <person name="Thompson D.R."/>
            <person name="Young M.J."/>
            <person name="Ellegaard M.R."/>
            <person name="Gilbert M.T.P."/>
            <person name="Sinding M.S."/>
            <person name="Pacheco G."/>
            <person name="Shepherd L.D."/>
            <person name="Tennyson A.J.D."/>
            <person name="Grosser S."/>
            <person name="Kay E."/>
            <person name="Nupen L.J."/>
            <person name="Ellenberg U."/>
            <person name="Houston D.M."/>
            <person name="Reeve A.H."/>
            <person name="Johnson K."/>
            <person name="Masello J.F."/>
            <person name="Stracke T."/>
            <person name="McKinlay B."/>
            <person name="Borboroglu P.G."/>
            <person name="Zhang D.X."/>
            <person name="Zhang G."/>
        </authorList>
    </citation>
    <scope>NUCLEOTIDE SEQUENCE</scope>
    <source>
        <strain evidence="8">Gonzo</strain>
    </source>
</reference>
<sequence>MVLKKKKEIQVDAFILDHQQLEKLQRFSKAEEQNLASLLLHCAQLSNGIQQIQCIKQIMPLVKKMDQNSACDPMVKACLDILGETYFALGVKNPLKKVLASSLNGLPEQFMTLAIQSFVCCLREELKTTDIYLYRKVLDNLASCMEDFSLGTVTLNVLFSVLILQFLQKSLLDIQEENRQNHGNRIVQTQLMHDLLIAIKVSMMLVQKLQENIQGSLWKHHESFVWQSMCSLLKSSANFLMDATLLQTVQTTSGLAVILFTKAMYEPVEELPSLVSDLLLGLIKHAGVPAWFVSNCGTLCTEELPDSVLLFLCHGALAMLEWKNGSMGENGEKLLLDIVSVLLSLSSELKESSTATSLSRILAIWTSSALAALVSGSPNLKIKLNGNSDIIGKLLEYIYTHWEHPLDAVRHQTKSIFKNLLQIHRTTITGSNEKSDPFFARLTKRLLSLEWHVKGKYASLGCLVECVGTENILQLDRTIPGQILDVMNDQSLAPYASDLLETMFTNHKAHFTLSFQESTWIDQWHDIWVSPLLVILCEGNPDQATYIIDYYLPKLLRYSPDSLSYMIRILQASADANLGSCRTRGALGALMACLRTARAHGHLELSNIMSNGLVSTEYIKQGLVHQHNQVCIDALGLLCETHRSTEIVSMEEMELIQFFIMYNLNSQSPSVRQQICSLLRKLFCRIQESSQVLYKLEQNKTKQELLGNSSKRHPLGILQQYKDFMSSVCDRLFEALFPGSSHPTRLSALSILGSIAEIFSVPKGKAQVFQLDQEIDSTRVRTLIRCFASTFEEVKVLAFELLMKLHDVAFNLQDSENLDLLFQAAMDLSTSTKPYDCVTASYLLNFLVHHKGLEHICLGKYVEHKPWMDENTSVSTVEKNTLAVIKLLLVNVEEEIFHAKKSLLQAAASFPIYGRVHCITGALQQLPFNSLTLVAEWKEMVARLILMSYKLSAVVSPVVQSSSPEGLIPMDSDSESAGRLQMILHEIQPQDTNDYFLQAKILKEHGKAESEKLADHRPVENICTEMRGKERQTCDVTAQMVLVCCWRSMKEVSLLLGTLCKLLPSQAASEPSDGLITVEQVKNIGDYFKHHLLQSRHRGAFELAYAGFVQLTEMLSSQQCAQAAKKANGILACIRNSVASRSREVIVPLYSALVRPHLEYCVQFWAPHYKKDIEVLERVQRRATRLVKGLENKSYEERLRELGLFSLEKRRLRGDLIALYNYLKGGCSEVGVGLFSQVRNSSTLLFSALITRIFGVKRGKDENSKKNRMTGREFFSRFPSLYPFLLKQLEVVTSTLNSEAEELKIHPSLFLLLLILGRLYPSPMDGTYSALSMAPFVPFIIRCGHSPVYRSREMSGRALVPFVMVNEVPHTVLSLLEGLPDSTSPCIRQNNIHGTLLQVFHLLQSYLESKQLVSSDFQQGLGDIITCIGTKLWLAKRPNPCLVTRAAYLDVLVMLSTHLGKFQKQGMQLFGFWEEMNGVISDSELVSGIPYSSAIPGLIQYLQSITKLAISVLSVTAGPGIQSSSSPVAKKIAKPSLSIAHLLHCEFHEVRLLALEAILLWLKQINSKQIAEGGGSVLCLLIDLEGTFLTMALKEKNLQCFCKVLEILYNMDLRNVLPKTECSIKMNPNELLTWSLNIVDISNSTEIQSIALKFASKLVIHLLQNHQQISEVVLKKWVQLIVYFCGDEQQTEMLLAAAEVLKSVTTFLLINEKLILGLSDTLAVWKCVVLLLQNEDLVVRDAAAEVIQVAQSEKKISKGTEFALRIVNAPMALDLAFGILCELLQRWGKIRAGVPILLEWLLGDSDLKRDSETSAPEEDDYLFDKGEVNFWGEKLTQVRQLSKHLLQLISMTHLTLPDHEELNRLSRIALDQAQLVGHLLRALRPTPEFSKTAEFTRLAIQNERISVCLKILNLLKSDDTCKNENLEK</sequence>
<proteinExistence type="inferred from homology"/>
<evidence type="ECO:0000313" key="9">
    <source>
        <dbReference type="Proteomes" id="UP000782854"/>
    </source>
</evidence>
<gene>
    <name evidence="8" type="ORF">FQV19_0008738</name>
</gene>
<keyword evidence="2" id="KW-0819">tRNA processing</keyword>
<protein>
    <recommendedName>
        <fullName evidence="4">tRNA (32-2'-O)-methyltransferase regulator THADA</fullName>
    </recommendedName>
</protein>
<evidence type="ECO:0000256" key="2">
    <source>
        <dbReference type="ARBA" id="ARBA00022694"/>
    </source>
</evidence>
<accession>A0A8J4K2M1</accession>
<evidence type="ECO:0000256" key="3">
    <source>
        <dbReference type="ARBA" id="ARBA00035625"/>
    </source>
</evidence>
<evidence type="ECO:0000259" key="7">
    <source>
        <dbReference type="Pfam" id="PF25151"/>
    </source>
</evidence>
<dbReference type="Proteomes" id="UP000782854">
    <property type="component" value="Unassembled WGS sequence"/>
</dbReference>
<dbReference type="InterPro" id="IPR056843">
    <property type="entry name" value="THADA-like_TPR"/>
</dbReference>
<dbReference type="PANTHER" id="PTHR14387:SF7">
    <property type="entry name" value="THYROID ADENOMA-ASSOCIATED PROTEIN"/>
    <property type="match status" value="1"/>
</dbReference>
<comment type="function">
    <text evidence="3">Together with methyltransferase FTSJ1, methylates the 2'-O-ribose of nucleotides at position 32 of the anticodon loop of substrate tRNAs.</text>
</comment>
<evidence type="ECO:0000313" key="8">
    <source>
        <dbReference type="EMBL" id="KAF1538364.1"/>
    </source>
</evidence>
<dbReference type="Pfam" id="PF10350">
    <property type="entry name" value="DUF2428"/>
    <property type="match status" value="1"/>
</dbReference>
<name>A0A8J4K2M1_EUDMI</name>
<evidence type="ECO:0000259" key="6">
    <source>
        <dbReference type="Pfam" id="PF25150"/>
    </source>
</evidence>
<dbReference type="GO" id="GO:0030488">
    <property type="term" value="P:tRNA methylation"/>
    <property type="evidence" value="ECO:0007669"/>
    <property type="project" value="TreeGrafter"/>
</dbReference>
<dbReference type="OrthoDB" id="73997at2759"/>
<organism evidence="8 9">
    <name type="scientific">Eudyptula minor</name>
    <name type="common">Little blue penguin</name>
    <name type="synonym">Aptenodytes minor</name>
    <dbReference type="NCBI Taxonomy" id="37083"/>
    <lineage>
        <taxon>Eukaryota</taxon>
        <taxon>Metazoa</taxon>
        <taxon>Chordata</taxon>
        <taxon>Craniata</taxon>
        <taxon>Vertebrata</taxon>
        <taxon>Euteleostomi</taxon>
        <taxon>Archelosauria</taxon>
        <taxon>Archosauria</taxon>
        <taxon>Dinosauria</taxon>
        <taxon>Saurischia</taxon>
        <taxon>Theropoda</taxon>
        <taxon>Coelurosauria</taxon>
        <taxon>Aves</taxon>
        <taxon>Neognathae</taxon>
        <taxon>Neoaves</taxon>
        <taxon>Aequornithes</taxon>
        <taxon>Sphenisciformes</taxon>
        <taxon>Spheniscidae</taxon>
        <taxon>Eudyptula</taxon>
    </lineage>
</organism>
<dbReference type="EMBL" id="VULC01009442">
    <property type="protein sequence ID" value="KAF1538364.1"/>
    <property type="molecule type" value="Genomic_DNA"/>
</dbReference>
<feature type="domain" description="tRNA (32-2'-O)-methyltransferase regulator THADA-like C-terminal TPR repeats region" evidence="7">
    <location>
        <begin position="1239"/>
        <end position="1402"/>
    </location>
</feature>
<evidence type="ECO:0000259" key="5">
    <source>
        <dbReference type="Pfam" id="PF10350"/>
    </source>
</evidence>
<keyword evidence="9" id="KW-1185">Reference proteome</keyword>